<organism evidence="23 24">
    <name type="scientific">Dactylonectria estremocensis</name>
    <dbReference type="NCBI Taxonomy" id="1079267"/>
    <lineage>
        <taxon>Eukaryota</taxon>
        <taxon>Fungi</taxon>
        <taxon>Dikarya</taxon>
        <taxon>Ascomycota</taxon>
        <taxon>Pezizomycotina</taxon>
        <taxon>Sordariomycetes</taxon>
        <taxon>Hypocreomycetidae</taxon>
        <taxon>Hypocreales</taxon>
        <taxon>Nectriaceae</taxon>
        <taxon>Dactylonectria</taxon>
    </lineage>
</organism>
<dbReference type="Gene3D" id="3.30.420.40">
    <property type="match status" value="2"/>
</dbReference>
<dbReference type="PROSITE" id="PS51190">
    <property type="entry name" value="FATC"/>
    <property type="match status" value="1"/>
</dbReference>
<evidence type="ECO:0000256" key="15">
    <source>
        <dbReference type="ARBA" id="ARBA00023254"/>
    </source>
</evidence>
<dbReference type="InterPro" id="IPR003152">
    <property type="entry name" value="FATC_dom"/>
</dbReference>
<name>A0A9P9FDZ1_9HYPO</name>
<protein>
    <recommendedName>
        <fullName evidence="5">Serine/threonine-protein kinase MEC1</fullName>
        <ecNumber evidence="4">2.7.11.1</ecNumber>
    </recommendedName>
    <alternativeName>
        <fullName evidence="19">ATR homolog</fullName>
    </alternativeName>
    <alternativeName>
        <fullName evidence="18">DNA-damage checkpoint kinase MEC1</fullName>
    </alternativeName>
    <alternativeName>
        <fullName evidence="17">Mitosis entry checkpoint protein 1</fullName>
    </alternativeName>
</protein>
<keyword evidence="9" id="KW-0227">DNA damage</keyword>
<evidence type="ECO:0000256" key="13">
    <source>
        <dbReference type="ARBA" id="ARBA00023204"/>
    </source>
</evidence>
<keyword evidence="15" id="KW-0469">Meiosis</keyword>
<evidence type="ECO:0000256" key="17">
    <source>
        <dbReference type="ARBA" id="ARBA00029679"/>
    </source>
</evidence>
<dbReference type="InterPro" id="IPR000403">
    <property type="entry name" value="PI3/4_kinase_cat_dom"/>
</dbReference>
<dbReference type="PROSITE" id="PS50290">
    <property type="entry name" value="PI3_4_KINASE_3"/>
    <property type="match status" value="1"/>
</dbReference>
<comment type="function">
    <text evidence="16">Serine/threonine protein kinase which activates checkpoint signaling upon genotoxic stresses such as ionizing radiation (IR), ultraviolet light (UV), or DNA replication stalling, thereby acting as a DNA damage sensor. Recognizes the substrate consensus sequence [ST]-Q. Phosphorylates histone H2A to form H2AS128ph (gamma-H2A) at sites of DNA damage, involved in the regulation of DNA damage response mechanism. Required for the control of telomere length and genome stability.</text>
</comment>
<evidence type="ECO:0000256" key="8">
    <source>
        <dbReference type="ARBA" id="ARBA00022741"/>
    </source>
</evidence>
<dbReference type="GO" id="GO:0005694">
    <property type="term" value="C:chromosome"/>
    <property type="evidence" value="ECO:0007669"/>
    <property type="project" value="TreeGrafter"/>
</dbReference>
<keyword evidence="12" id="KW-0156">Chromatin regulator</keyword>
<dbReference type="SMART" id="SM01343">
    <property type="entry name" value="FATC"/>
    <property type="match status" value="1"/>
</dbReference>
<keyword evidence="13" id="KW-0234">DNA repair</keyword>
<dbReference type="InterPro" id="IPR014009">
    <property type="entry name" value="PIK_FAT"/>
</dbReference>
<dbReference type="InterPro" id="IPR016024">
    <property type="entry name" value="ARM-type_fold"/>
</dbReference>
<dbReference type="PANTHER" id="PTHR11139:SF125">
    <property type="entry name" value="SERINE_THREONINE-PROTEIN KINASE MEC1"/>
    <property type="match status" value="1"/>
</dbReference>
<keyword evidence="14" id="KW-0539">Nucleus</keyword>
<evidence type="ECO:0000256" key="10">
    <source>
        <dbReference type="ARBA" id="ARBA00022777"/>
    </source>
</evidence>
<gene>
    <name evidence="23" type="ORF">B0J13DRAFT_495377</name>
</gene>
<sequence length="2995" mass="337660">MIERRIVVSIDFGTTYSGVAWADTTRPEVQHVVSTWPGTSSFKSSPKVPTELRKVALGWQWGFQIPESAKRSRFFKLKLDDTDTTTKDGESAVDLTKIYLRCLHTHFISVLEKNLSPSIVQSTPMDFVVTVPAIWSHAAKQTTERAAAMAGFCGNQRIQLISEPEAAALYTLKNLSPSTLKVGRKFVVCDAGGGTVDLISYEVSQVGKLEVKEVTEGTGGKCGSSMLNMRFRRHLKQTHGEKYWNDTRLVTALNDFESFKKTFTPKGEPLSIKVDPSLGMRRNRYTMSQSDMKTKIFEPIIKDVVCLIKEQITMAGDKVSAVILVGGFGQSRYLKSQVRDAVGSGTEVLQPENGWTAVVKGAAIYGLGQYQPALTQVEVASRVARRSYGTCLLAKYDMMRHDPKEAFWSEKEQETVVTEMCWFIRKGESYPEGKPSSIEYQCDVPVMLGIAPQTEVDIYSNDDDEKAPIHLNSTTRYVGTLSLNLGKIPKSVKRTAKKRRMGWHRYYCLAGAIDARYGSANITYTLKLGGKQNLSQSTCGPNALAKGPAAIQQNWQRQKKRHDAKCTMADGPPPSTLAAQLVENISSTKSSKSDENSELKGLFALIQRVTDDPTLLKSANDRVEHNHVLIYVYTQVVLEGIRFDDPFLDRAHVRAAGLKTINFLRLTVKETPTVLAYKPNDETLLFRGREPLWLWLFPQLFRLLGHPECIDLVESLESLLHYFLRVVAQTAALWHLAPSVVLYLRTILSTLLSYLQDPSIIPSQGDSPASLNLPPTFILDHILQHRSHSRLLTYRVDRTSQAIQQITSLENVLFHPLVNGDAAFYNIASFTEYGIWVLDTLIDVRALQKRWSTVVPSSAIRAIKMILSVVQALSNEKATSFAIQNKAITLLILLCSEMISNPEESPAEESVEPEAQRIYCVALVAIANASIRDRSLSRLAASKLVDEPLILYPALAEDSDLWRTMQTLRQVTMVPLPNALEANTHPSRFQDEHIRKAIGDLCLLYENHEGISDDRGKRRKVAMECPPGQKTLMQLIQDTLQMPAVSHLTNDTFESEFLHGFQEANEPRQCLAIELLSRTCCFQTNQHAGSVKDLNCSVCDSVSTQGQWPSVAATGSRPEMYTIFEKLLRLPTLSESRRPRVVAMLALRRFILHCDDQPGPLNLETSSLGQWCLQSLNSSVRELRIAAGRALATFALDRSSSSNLDVQDVIHRNRKNSIAFLRSISEKNQANVVETCIMAWGQLGRVVSENELNLVLIKLLEYLGSNNNIVSAFAFNELVNLAEARSTTPRRLFEPFWPSLAYMATKDMVHRPQMSRAIAELLQISVNDLLLLVQTHALPWLVLDKQKDVIQKIADARKENEVWEPLMDSSNLAATLALLLVQDTEDIEDFAKSRLDEISPHFHSQGLLGLLESEPVLIVMDLLKASGEADESRKPAIRKALSTMAMMILAANKETRQKKGNATGRFLQSHLLGLMPRLTDVINDSLPTHPPAQEQRRCIRAMEEMIRICRSYARIVRPQMSACLLSALSHDALREVSFSCWAAMLTHLEEEDIEALLETTFFIVDRYWSSLNDGTWEVVAKMLGFLFNEHASLIEKHSSKLPSLGHIAALKEFESRLNMLRPTLMVEEALEVFSERITHENSGVVLQALSELVPYLRVNQDALHSSTVSQQPDATIATLMRSLLDCACKYNSVQADIARLCAESMGLIGCLDSNKIETVREQRSIVVLNNFEGGEETTDFAIFLLQEVLVPSFLSATDVKLQGFLSFAMQELLDRCDIKAACAMQGTGMLGGNDIYRKWIAIPEATREVIAPFLTSRYMVAPMLPVKVEYPIFRPGRTYANWLRMLVVDLLRKGQNPHGDMIFEPLTRVIRVKDLSTAEFLLPYLMLHILLGTRSSQQERKRIIDELLGILQHQPAENASYIDREEMKLFCHAVFRVVDYSMRWVQAKRSAGRLSESDRAKLARVQEALDTIPAELISQRAIDCNEYARALFHLEQHAQKMEQRKRGPDDRTRLLERLQDIYANIDEPDGLDGISSHLHVLDINQQILGHRKAGRWTAVQSWYEMKLTEKPDNVDVQIDLLHCLKQAGQHDVLLNHVEGMHTNPSTDNKIMPFAVEAAWVTGRWHSLVKFTGRFHGDVIQDFNVSLATIFEKLHKNRDSGEFLETIRDMRDKISSAMNVSATASLQASHDHLLKCHVLTDLEIILTAKAGDDVAHRKTMSLLERRLEVIGAYVNDKQYVLGIRRAAMELSRPTFSDVDISGLWLASARLARKSNSLHQSFNAVLHASQLGDDAATIENAKLLWREDQHRKAIQMLQGAIQGNKFMTQTGTSTSTNSTKLNSHQKLLTARAQLLLAKWLDNAGQTHAGALREKYQQPPKTFSTWEKGHYYLGRHYKKILESEKPLKVDDQSDNYVTGEIARLVIENYVRSLNSGTKYLYQTLPRILTLWLDLGAQVDKAPEGKVSLSRELHKRRVEQLNLLHSFLDKYISRLPAYIFYTALPQIVARIAHQNSNVFDRLTHIIIKVVEAHPRQALWSLIGIMTTRQVSERKARGTQILQNLRMVTRKVEGSSFDMKYLLRMGEKLAEQLLLACTNGDFHGNKTVHASLTRDLRFNHKCTPCPLVVPVEGSLTATLPAISEYVKKHKAFSRDVVTIDCFLDDVLVLSSLAKPRRLTARGTDGKSYMLLIKPKDDLRTDQRLMEFNGLINRSLKRDAESSRRQLYIRTYAVTPLNEECGIIEWIPGIKTMRDILIGLYASRKVYPDYTALKQLMDEACMSDAKNRIFTDEVLGRFPPMLHLWFTQQFPNPSTWFDARLRYSRSCAVMSMVGTMLGLGDRHGENVNLEEGNGGVFHVDFNCLFDKGLTFAKPERVPFRLTHNMVAAMGIYGYEGPFRKSCELTLSILRQQEETLMTILEAFIYDPTLDLQKEKRAHRRGDVGVKLQPQSVVDSIRRKVKGLLANESIPLGVEGQVDELIKQAVDPRNLTAMYIGWCPFL</sequence>
<dbReference type="InterPro" id="IPR012993">
    <property type="entry name" value="UME"/>
</dbReference>
<dbReference type="Pfam" id="PF00454">
    <property type="entry name" value="PI3_PI4_kinase"/>
    <property type="match status" value="1"/>
</dbReference>
<keyword evidence="8" id="KW-0547">Nucleotide-binding</keyword>
<evidence type="ECO:0000256" key="5">
    <source>
        <dbReference type="ARBA" id="ARBA00021345"/>
    </source>
</evidence>
<evidence type="ECO:0000256" key="18">
    <source>
        <dbReference type="ARBA" id="ARBA00030459"/>
    </source>
</evidence>
<dbReference type="OrthoDB" id="381190at2759"/>
<comment type="caution">
    <text evidence="23">The sequence shown here is derived from an EMBL/GenBank/DDBJ whole genome shotgun (WGS) entry which is preliminary data.</text>
</comment>
<evidence type="ECO:0000313" key="23">
    <source>
        <dbReference type="EMBL" id="KAH7158081.1"/>
    </source>
</evidence>
<dbReference type="InterPro" id="IPR036940">
    <property type="entry name" value="PI3/4_kinase_cat_sf"/>
</dbReference>
<dbReference type="GO" id="GO:0006281">
    <property type="term" value="P:DNA repair"/>
    <property type="evidence" value="ECO:0007669"/>
    <property type="project" value="UniProtKB-KW"/>
</dbReference>
<comment type="subunit">
    <text evidence="3">Associates with DNA double-strand breaks.</text>
</comment>
<dbReference type="PANTHER" id="PTHR11139">
    <property type="entry name" value="ATAXIA TELANGIECTASIA MUTATED ATM -RELATED"/>
    <property type="match status" value="1"/>
</dbReference>
<dbReference type="InterPro" id="IPR056802">
    <property type="entry name" value="ATR-like_M-HEAT"/>
</dbReference>
<dbReference type="InterPro" id="IPR043129">
    <property type="entry name" value="ATPase_NBD"/>
</dbReference>
<dbReference type="PROSITE" id="PS51189">
    <property type="entry name" value="FAT"/>
    <property type="match status" value="1"/>
</dbReference>
<evidence type="ECO:0000256" key="11">
    <source>
        <dbReference type="ARBA" id="ARBA00022840"/>
    </source>
</evidence>
<accession>A0A9P9FDZ1</accession>
<evidence type="ECO:0000256" key="4">
    <source>
        <dbReference type="ARBA" id="ARBA00012513"/>
    </source>
</evidence>
<dbReference type="InterPro" id="IPR057564">
    <property type="entry name" value="HEAT_ATR"/>
</dbReference>
<dbReference type="InterPro" id="IPR003151">
    <property type="entry name" value="PIK-rel_kinase_FAT"/>
</dbReference>
<dbReference type="Pfam" id="PF00012">
    <property type="entry name" value="HSP70"/>
    <property type="match status" value="1"/>
</dbReference>
<keyword evidence="7" id="KW-0808">Transferase</keyword>
<dbReference type="Gene3D" id="1.10.1070.11">
    <property type="entry name" value="Phosphatidylinositol 3-/4-kinase, catalytic domain"/>
    <property type="match status" value="1"/>
</dbReference>
<dbReference type="GO" id="GO:0005524">
    <property type="term" value="F:ATP binding"/>
    <property type="evidence" value="ECO:0007669"/>
    <property type="project" value="UniProtKB-KW"/>
</dbReference>
<evidence type="ECO:0000259" key="22">
    <source>
        <dbReference type="PROSITE" id="PS51190"/>
    </source>
</evidence>
<dbReference type="GO" id="GO:0000077">
    <property type="term" value="P:DNA damage checkpoint signaling"/>
    <property type="evidence" value="ECO:0007669"/>
    <property type="project" value="TreeGrafter"/>
</dbReference>
<evidence type="ECO:0000259" key="21">
    <source>
        <dbReference type="PROSITE" id="PS51189"/>
    </source>
</evidence>
<comment type="subcellular location">
    <subcellularLocation>
        <location evidence="1">Nucleus</location>
    </subcellularLocation>
</comment>
<dbReference type="CDD" id="cd00892">
    <property type="entry name" value="PIKKc_ATR"/>
    <property type="match status" value="1"/>
</dbReference>
<dbReference type="SUPFAM" id="SSF56112">
    <property type="entry name" value="Protein kinase-like (PK-like)"/>
    <property type="match status" value="1"/>
</dbReference>
<evidence type="ECO:0000313" key="24">
    <source>
        <dbReference type="Proteomes" id="UP000717696"/>
    </source>
</evidence>
<evidence type="ECO:0000256" key="12">
    <source>
        <dbReference type="ARBA" id="ARBA00022853"/>
    </source>
</evidence>
<dbReference type="GO" id="GO:0004674">
    <property type="term" value="F:protein serine/threonine kinase activity"/>
    <property type="evidence" value="ECO:0007669"/>
    <property type="project" value="UniProtKB-KW"/>
</dbReference>
<dbReference type="SMART" id="SM00802">
    <property type="entry name" value="UME"/>
    <property type="match status" value="1"/>
</dbReference>
<dbReference type="SUPFAM" id="SSF48371">
    <property type="entry name" value="ARM repeat"/>
    <property type="match status" value="1"/>
</dbReference>
<evidence type="ECO:0000259" key="20">
    <source>
        <dbReference type="PROSITE" id="PS50290"/>
    </source>
</evidence>
<dbReference type="FunFam" id="3.30.1010.10:FF:000017">
    <property type="entry name" value="Inositol kinase kinase (UvsB)"/>
    <property type="match status" value="1"/>
</dbReference>
<keyword evidence="24" id="KW-1185">Reference proteome</keyword>
<dbReference type="Gene3D" id="3.30.1010.10">
    <property type="entry name" value="Phosphatidylinositol 3-kinase Catalytic Subunit, Chain A, domain 4"/>
    <property type="match status" value="1"/>
</dbReference>
<dbReference type="GO" id="GO:0000723">
    <property type="term" value="P:telomere maintenance"/>
    <property type="evidence" value="ECO:0007669"/>
    <property type="project" value="TreeGrafter"/>
</dbReference>
<evidence type="ECO:0000256" key="19">
    <source>
        <dbReference type="ARBA" id="ARBA00033001"/>
    </source>
</evidence>
<evidence type="ECO:0000256" key="14">
    <source>
        <dbReference type="ARBA" id="ARBA00023242"/>
    </source>
</evidence>
<proteinExistence type="inferred from homology"/>
<evidence type="ECO:0000256" key="16">
    <source>
        <dbReference type="ARBA" id="ARBA00025079"/>
    </source>
</evidence>
<dbReference type="SMART" id="SM00146">
    <property type="entry name" value="PI3Kc"/>
    <property type="match status" value="1"/>
</dbReference>
<dbReference type="Gene3D" id="3.90.640.10">
    <property type="entry name" value="Actin, Chain A, domain 4"/>
    <property type="match status" value="1"/>
</dbReference>
<dbReference type="InterPro" id="IPR013126">
    <property type="entry name" value="Hsp_70_fam"/>
</dbReference>
<dbReference type="InterPro" id="IPR058681">
    <property type="entry name" value="HEAT_MEC1_N"/>
</dbReference>
<comment type="similarity">
    <text evidence="2">Belongs to the PI3/PI4-kinase family. ATM subfamily.</text>
</comment>
<reference evidence="23" key="1">
    <citation type="journal article" date="2021" name="Nat. Commun.">
        <title>Genetic determinants of endophytism in the Arabidopsis root mycobiome.</title>
        <authorList>
            <person name="Mesny F."/>
            <person name="Miyauchi S."/>
            <person name="Thiergart T."/>
            <person name="Pickel B."/>
            <person name="Atanasova L."/>
            <person name="Karlsson M."/>
            <person name="Huettel B."/>
            <person name="Barry K.W."/>
            <person name="Haridas S."/>
            <person name="Chen C."/>
            <person name="Bauer D."/>
            <person name="Andreopoulos W."/>
            <person name="Pangilinan J."/>
            <person name="LaButti K."/>
            <person name="Riley R."/>
            <person name="Lipzen A."/>
            <person name="Clum A."/>
            <person name="Drula E."/>
            <person name="Henrissat B."/>
            <person name="Kohler A."/>
            <person name="Grigoriev I.V."/>
            <person name="Martin F.M."/>
            <person name="Hacquard S."/>
        </authorList>
    </citation>
    <scope>NUCLEOTIDE SEQUENCE</scope>
    <source>
        <strain evidence="23">MPI-CAGE-AT-0021</strain>
    </source>
</reference>
<dbReference type="FunFam" id="1.10.1070.11:FF:000031">
    <property type="entry name" value="Phosphatidyl inositol 3-kinase"/>
    <property type="match status" value="1"/>
</dbReference>
<dbReference type="GO" id="GO:0005634">
    <property type="term" value="C:nucleus"/>
    <property type="evidence" value="ECO:0007669"/>
    <property type="project" value="UniProtKB-SubCell"/>
</dbReference>
<feature type="domain" description="FAT" evidence="21">
    <location>
        <begin position="1976"/>
        <end position="2543"/>
    </location>
</feature>
<dbReference type="InterPro" id="IPR050517">
    <property type="entry name" value="DDR_Repair_Kinase"/>
</dbReference>
<evidence type="ECO:0000256" key="2">
    <source>
        <dbReference type="ARBA" id="ARBA00010769"/>
    </source>
</evidence>
<dbReference type="GO" id="GO:0140662">
    <property type="term" value="F:ATP-dependent protein folding chaperone"/>
    <property type="evidence" value="ECO:0007669"/>
    <property type="project" value="InterPro"/>
</dbReference>
<dbReference type="InterPro" id="IPR011009">
    <property type="entry name" value="Kinase-like_dom_sf"/>
</dbReference>
<dbReference type="Pfam" id="PF25030">
    <property type="entry name" value="M-HEAT_ATR"/>
    <property type="match status" value="1"/>
</dbReference>
<dbReference type="Pfam" id="PF02260">
    <property type="entry name" value="FATC"/>
    <property type="match status" value="1"/>
</dbReference>
<keyword evidence="6" id="KW-0723">Serine/threonine-protein kinase</keyword>
<evidence type="ECO:0000256" key="3">
    <source>
        <dbReference type="ARBA" id="ARBA00011370"/>
    </source>
</evidence>
<feature type="domain" description="PI3K/PI4K catalytic" evidence="20">
    <location>
        <begin position="2657"/>
        <end position="2966"/>
    </location>
</feature>
<dbReference type="SUPFAM" id="SSF53067">
    <property type="entry name" value="Actin-like ATPase domain"/>
    <property type="match status" value="2"/>
</dbReference>
<evidence type="ECO:0000256" key="9">
    <source>
        <dbReference type="ARBA" id="ARBA00022763"/>
    </source>
</evidence>
<dbReference type="EMBL" id="JAGMUU010000003">
    <property type="protein sequence ID" value="KAH7158081.1"/>
    <property type="molecule type" value="Genomic_DNA"/>
</dbReference>
<keyword evidence="11" id="KW-0067">ATP-binding</keyword>
<dbReference type="EC" id="2.7.11.1" evidence="4"/>
<feature type="domain" description="FATC" evidence="22">
    <location>
        <begin position="2963"/>
        <end position="2995"/>
    </location>
</feature>
<dbReference type="Pfam" id="PF25385">
    <property type="entry name" value="HEAT_MEC1_N"/>
    <property type="match status" value="1"/>
</dbReference>
<dbReference type="Proteomes" id="UP000717696">
    <property type="component" value="Unassembled WGS sequence"/>
</dbReference>
<evidence type="ECO:0000256" key="1">
    <source>
        <dbReference type="ARBA" id="ARBA00004123"/>
    </source>
</evidence>
<dbReference type="CDD" id="cd10170">
    <property type="entry name" value="ASKHA_NBD_HSP70"/>
    <property type="match status" value="1"/>
</dbReference>
<evidence type="ECO:0000256" key="6">
    <source>
        <dbReference type="ARBA" id="ARBA00022527"/>
    </source>
</evidence>
<evidence type="ECO:0000256" key="7">
    <source>
        <dbReference type="ARBA" id="ARBA00022679"/>
    </source>
</evidence>
<dbReference type="Pfam" id="PF23593">
    <property type="entry name" value="HEAT_ATR"/>
    <property type="match status" value="1"/>
</dbReference>
<dbReference type="Pfam" id="PF08064">
    <property type="entry name" value="UME"/>
    <property type="match status" value="1"/>
</dbReference>
<dbReference type="Pfam" id="PF02259">
    <property type="entry name" value="FAT"/>
    <property type="match status" value="1"/>
</dbReference>
<keyword evidence="10" id="KW-0418">Kinase</keyword>